<dbReference type="GO" id="GO:0030496">
    <property type="term" value="C:midbody"/>
    <property type="evidence" value="ECO:0007669"/>
    <property type="project" value="TreeGrafter"/>
</dbReference>
<dbReference type="PROSITE" id="PS00479">
    <property type="entry name" value="ZF_DAG_PE_1"/>
    <property type="match status" value="1"/>
</dbReference>
<dbReference type="GO" id="GO:0000281">
    <property type="term" value="P:mitotic cytokinesis"/>
    <property type="evidence" value="ECO:0007669"/>
    <property type="project" value="TreeGrafter"/>
</dbReference>
<dbReference type="GO" id="GO:0005096">
    <property type="term" value="F:GTPase activator activity"/>
    <property type="evidence" value="ECO:0007669"/>
    <property type="project" value="UniProtKB-KW"/>
</dbReference>
<dbReference type="PANTHER" id="PTHR46199:SF3">
    <property type="entry name" value="RAC GTPASE-ACTIVATING PROTEIN 1"/>
    <property type="match status" value="1"/>
</dbReference>
<feature type="domain" description="Phorbol-ester/DAG-type" evidence="10">
    <location>
        <begin position="330"/>
        <end position="379"/>
    </location>
</feature>
<evidence type="ECO:0000313" key="12">
    <source>
        <dbReference type="EMBL" id="PNF25904.1"/>
    </source>
</evidence>
<evidence type="ECO:0000313" key="13">
    <source>
        <dbReference type="Proteomes" id="UP000235965"/>
    </source>
</evidence>
<name>A0A2J7QBE7_9NEOP</name>
<dbReference type="PANTHER" id="PTHR46199">
    <property type="entry name" value="RAC GTPASE-ACTIVATING PROTEIN 1"/>
    <property type="match status" value="1"/>
</dbReference>
<feature type="region of interest" description="Disordered" evidence="9">
    <location>
        <begin position="280"/>
        <end position="307"/>
    </location>
</feature>
<evidence type="ECO:0000256" key="7">
    <source>
        <dbReference type="ARBA" id="ARBA00022871"/>
    </source>
</evidence>
<keyword evidence="2" id="KW-0217">Developmental protein</keyword>
<evidence type="ECO:0000256" key="4">
    <source>
        <dbReference type="ARBA" id="ARBA00022771"/>
    </source>
</evidence>
<evidence type="ECO:0000256" key="9">
    <source>
        <dbReference type="SAM" id="MobiDB-lite"/>
    </source>
</evidence>
<dbReference type="GO" id="GO:0005634">
    <property type="term" value="C:nucleus"/>
    <property type="evidence" value="ECO:0007669"/>
    <property type="project" value="TreeGrafter"/>
</dbReference>
<keyword evidence="3" id="KW-0479">Metal-binding</keyword>
<dbReference type="Pfam" id="PF00130">
    <property type="entry name" value="C1_1"/>
    <property type="match status" value="1"/>
</dbReference>
<evidence type="ECO:0000256" key="6">
    <source>
        <dbReference type="ARBA" id="ARBA00022833"/>
    </source>
</evidence>
<dbReference type="InterPro" id="IPR000198">
    <property type="entry name" value="RhoGAP_dom"/>
</dbReference>
<dbReference type="GO" id="GO:0008270">
    <property type="term" value="F:zinc ion binding"/>
    <property type="evidence" value="ECO:0007669"/>
    <property type="project" value="UniProtKB-KW"/>
</dbReference>
<keyword evidence="1" id="KW-0343">GTPase activation</keyword>
<evidence type="ECO:0000256" key="3">
    <source>
        <dbReference type="ARBA" id="ARBA00022723"/>
    </source>
</evidence>
<dbReference type="PROSITE" id="PS50081">
    <property type="entry name" value="ZF_DAG_PE_2"/>
    <property type="match status" value="1"/>
</dbReference>
<dbReference type="GO" id="GO:0030154">
    <property type="term" value="P:cell differentiation"/>
    <property type="evidence" value="ECO:0007669"/>
    <property type="project" value="UniProtKB-KW"/>
</dbReference>
<dbReference type="PROSITE" id="PS50238">
    <property type="entry name" value="RHOGAP"/>
    <property type="match status" value="1"/>
</dbReference>
<dbReference type="FunFam" id="3.30.60.20:FF:000033">
    <property type="entry name" value="Rac GTPase-activating protein 1"/>
    <property type="match status" value="1"/>
</dbReference>
<keyword evidence="7" id="KW-0744">Spermatogenesis</keyword>
<dbReference type="AlphaFoldDB" id="A0A2J7QBE7"/>
<dbReference type="OrthoDB" id="2218807at2759"/>
<dbReference type="STRING" id="105785.A0A2J7QBE7"/>
<dbReference type="FunCoup" id="A0A2J7QBE7">
    <property type="interactions" value="785"/>
</dbReference>
<proteinExistence type="predicted"/>
<comment type="caution">
    <text evidence="12">The sequence shown here is derived from an EMBL/GenBank/DDBJ whole genome shotgun (WGS) entry which is preliminary data.</text>
</comment>
<accession>A0A2J7QBE7</accession>
<evidence type="ECO:0000256" key="8">
    <source>
        <dbReference type="SAM" id="Coils"/>
    </source>
</evidence>
<evidence type="ECO:0000259" key="11">
    <source>
        <dbReference type="PROSITE" id="PS50238"/>
    </source>
</evidence>
<dbReference type="GO" id="GO:0007283">
    <property type="term" value="P:spermatogenesis"/>
    <property type="evidence" value="ECO:0007669"/>
    <property type="project" value="UniProtKB-KW"/>
</dbReference>
<dbReference type="InterPro" id="IPR008936">
    <property type="entry name" value="Rho_GTPase_activation_prot"/>
</dbReference>
<dbReference type="EMBL" id="NEVH01016300">
    <property type="protein sequence ID" value="PNF25904.1"/>
    <property type="molecule type" value="Genomic_DNA"/>
</dbReference>
<feature type="coiled-coil region" evidence="8">
    <location>
        <begin position="44"/>
        <end position="83"/>
    </location>
</feature>
<dbReference type="SUPFAM" id="SSF57889">
    <property type="entry name" value="Cysteine-rich domain"/>
    <property type="match status" value="1"/>
</dbReference>
<evidence type="ECO:0000259" key="10">
    <source>
        <dbReference type="PROSITE" id="PS50081"/>
    </source>
</evidence>
<feature type="region of interest" description="Disordered" evidence="9">
    <location>
        <begin position="613"/>
        <end position="644"/>
    </location>
</feature>
<evidence type="ECO:0000256" key="2">
    <source>
        <dbReference type="ARBA" id="ARBA00022473"/>
    </source>
</evidence>
<keyword evidence="6" id="KW-0862">Zinc</keyword>
<dbReference type="GO" id="GO:0097149">
    <property type="term" value="C:centralspindlin complex"/>
    <property type="evidence" value="ECO:0007669"/>
    <property type="project" value="TreeGrafter"/>
</dbReference>
<reference evidence="12 13" key="1">
    <citation type="submission" date="2017-12" db="EMBL/GenBank/DDBJ databases">
        <title>Hemimetabolous genomes reveal molecular basis of termite eusociality.</title>
        <authorList>
            <person name="Harrison M.C."/>
            <person name="Jongepier E."/>
            <person name="Robertson H.M."/>
            <person name="Arning N."/>
            <person name="Bitard-Feildel T."/>
            <person name="Chao H."/>
            <person name="Childers C.P."/>
            <person name="Dinh H."/>
            <person name="Doddapaneni H."/>
            <person name="Dugan S."/>
            <person name="Gowin J."/>
            <person name="Greiner C."/>
            <person name="Han Y."/>
            <person name="Hu H."/>
            <person name="Hughes D.S.T."/>
            <person name="Huylmans A.-K."/>
            <person name="Kemena C."/>
            <person name="Kremer L.P.M."/>
            <person name="Lee S.L."/>
            <person name="Lopez-Ezquerra A."/>
            <person name="Mallet L."/>
            <person name="Monroy-Kuhn J.M."/>
            <person name="Moser A."/>
            <person name="Murali S.C."/>
            <person name="Muzny D.M."/>
            <person name="Otani S."/>
            <person name="Piulachs M.-D."/>
            <person name="Poelchau M."/>
            <person name="Qu J."/>
            <person name="Schaub F."/>
            <person name="Wada-Katsumata A."/>
            <person name="Worley K.C."/>
            <person name="Xie Q."/>
            <person name="Ylla G."/>
            <person name="Poulsen M."/>
            <person name="Gibbs R.A."/>
            <person name="Schal C."/>
            <person name="Richards S."/>
            <person name="Belles X."/>
            <person name="Korb J."/>
            <person name="Bornberg-Bauer E."/>
        </authorList>
    </citation>
    <scope>NUCLEOTIDE SEQUENCE [LARGE SCALE GENOMIC DNA]</scope>
    <source>
        <tissue evidence="12">Whole body</tissue>
    </source>
</reference>
<dbReference type="GO" id="GO:0051256">
    <property type="term" value="P:mitotic spindle midzone assembly"/>
    <property type="evidence" value="ECO:0007669"/>
    <property type="project" value="TreeGrafter"/>
</dbReference>
<gene>
    <name evidence="12" type="ORF">B7P43_G10649</name>
</gene>
<dbReference type="CDD" id="cd04382">
    <property type="entry name" value="RhoGAP_MgcRacGAP"/>
    <property type="match status" value="1"/>
</dbReference>
<keyword evidence="13" id="KW-1185">Reference proteome</keyword>
<dbReference type="GO" id="GO:0051233">
    <property type="term" value="C:spindle midzone"/>
    <property type="evidence" value="ECO:0007669"/>
    <property type="project" value="TreeGrafter"/>
</dbReference>
<dbReference type="InParanoid" id="A0A2J7QBE7"/>
<dbReference type="SMART" id="SM00109">
    <property type="entry name" value="C1"/>
    <property type="match status" value="1"/>
</dbReference>
<evidence type="ECO:0000256" key="1">
    <source>
        <dbReference type="ARBA" id="ARBA00022468"/>
    </source>
</evidence>
<dbReference type="CDD" id="cd20821">
    <property type="entry name" value="C1_MgcRacGAP"/>
    <property type="match status" value="1"/>
</dbReference>
<evidence type="ECO:0000256" key="5">
    <source>
        <dbReference type="ARBA" id="ARBA00022782"/>
    </source>
</evidence>
<dbReference type="Gene3D" id="3.30.60.20">
    <property type="match status" value="1"/>
</dbReference>
<keyword evidence="5" id="KW-0221">Differentiation</keyword>
<keyword evidence="8" id="KW-0175">Coiled coil</keyword>
<feature type="compositionally biased region" description="Polar residues" evidence="9">
    <location>
        <begin position="617"/>
        <end position="628"/>
    </location>
</feature>
<dbReference type="InterPro" id="IPR002219">
    <property type="entry name" value="PKC_DAG/PE"/>
</dbReference>
<feature type="region of interest" description="Disordered" evidence="9">
    <location>
        <begin position="242"/>
        <end position="261"/>
    </location>
</feature>
<feature type="domain" description="Rho-GAP" evidence="11">
    <location>
        <begin position="394"/>
        <end position="583"/>
    </location>
</feature>
<keyword evidence="4" id="KW-0863">Zinc-finger</keyword>
<organism evidence="12 13">
    <name type="scientific">Cryptotermes secundus</name>
    <dbReference type="NCBI Taxonomy" id="105785"/>
    <lineage>
        <taxon>Eukaryota</taxon>
        <taxon>Metazoa</taxon>
        <taxon>Ecdysozoa</taxon>
        <taxon>Arthropoda</taxon>
        <taxon>Hexapoda</taxon>
        <taxon>Insecta</taxon>
        <taxon>Pterygota</taxon>
        <taxon>Neoptera</taxon>
        <taxon>Polyneoptera</taxon>
        <taxon>Dictyoptera</taxon>
        <taxon>Blattodea</taxon>
        <taxon>Blattoidea</taxon>
        <taxon>Termitoidae</taxon>
        <taxon>Kalotermitidae</taxon>
        <taxon>Cryptotermitinae</taxon>
        <taxon>Cryptotermes</taxon>
    </lineage>
</organism>
<dbReference type="Pfam" id="PF00620">
    <property type="entry name" value="RhoGAP"/>
    <property type="match status" value="1"/>
</dbReference>
<dbReference type="SMART" id="SM00324">
    <property type="entry name" value="RhoGAP"/>
    <property type="match status" value="1"/>
</dbReference>
<sequence>MSLSLLASYDDLIRCSTVLAQSSCEPEFIRFALNQEGCRQKWLAAVLEAQRLQAELEKANQNNTVLEAKLKHARLMLDKEKKKRLLAEGSSAAMEKKLNLVRDLVFVEGCGKINDETKEKLGFLNVTTNSFAGYDEVAGGHDTAPRLHTISEAMDSTGSLLSDLSYSRSEDDLDSTLTRCGKVWKKHRPSLTAGDDPPSAKRRRSAVEKTIQFDGMGMNAETVVATTTLTVGKEGGPIKASAKLEAVPSSEPRNIGSSKQEEVKNWRNVGVPYVSLVPSAPRQCTDSSESDEHGWGSNQMTPLTSRNTNMSSNVRGGHSLGLSNKLKVRTHDFCTKTIIYPENCGPCGKRMKFGKLAMKCRDCRTSCHPECKEQVPLPCVPVGNTPTRGGGAMGTIADYTPHTAPMIPSIIVHCVNEVERRGLNEAGIYRLSGADKDVKGLKEKFLRAKGVPNLSKIDINVVSGAIKDFLRSLHEPLLSYTLWHDFVKAAENSDPDDARAAMFQAISELPQPNRDTLAFLIMHLQRVAASPDCRMPASNIAKVFGPTIVGYSRTNPSPVDILHETKRQPAVIEHLLSIPSDYWANFVNVGTAVSIYPQIEHYLTPSPERLNPPVGSASRSGFTPASSTFRKRSKKFFAAPPITK</sequence>
<feature type="compositionally biased region" description="Polar residues" evidence="9">
    <location>
        <begin position="296"/>
        <end position="307"/>
    </location>
</feature>
<dbReference type="GO" id="GO:0007266">
    <property type="term" value="P:Rho protein signal transduction"/>
    <property type="evidence" value="ECO:0007669"/>
    <property type="project" value="TreeGrafter"/>
</dbReference>
<dbReference type="InterPro" id="IPR046349">
    <property type="entry name" value="C1-like_sf"/>
</dbReference>
<protein>
    <submittedName>
        <fullName evidence="12">Rac GTPase-activating protein 1</fullName>
    </submittedName>
</protein>
<dbReference type="GO" id="GO:0032154">
    <property type="term" value="C:cleavage furrow"/>
    <property type="evidence" value="ECO:0007669"/>
    <property type="project" value="TreeGrafter"/>
</dbReference>
<dbReference type="Proteomes" id="UP000235965">
    <property type="component" value="Unassembled WGS sequence"/>
</dbReference>
<dbReference type="Gene3D" id="1.10.555.10">
    <property type="entry name" value="Rho GTPase activation protein"/>
    <property type="match status" value="1"/>
</dbReference>
<dbReference type="SUPFAM" id="SSF48350">
    <property type="entry name" value="GTPase activation domain, GAP"/>
    <property type="match status" value="1"/>
</dbReference>